<dbReference type="SUPFAM" id="SSF49265">
    <property type="entry name" value="Fibronectin type III"/>
    <property type="match status" value="1"/>
</dbReference>
<evidence type="ECO:0000313" key="6">
    <source>
        <dbReference type="EMBL" id="KIP52028.1"/>
    </source>
</evidence>
<keyword evidence="2" id="KW-0119">Carbohydrate metabolism</keyword>
<evidence type="ECO:0000313" key="7">
    <source>
        <dbReference type="Proteomes" id="UP000032120"/>
    </source>
</evidence>
<keyword evidence="4" id="KW-0472">Membrane</keyword>
<dbReference type="GO" id="GO:0016798">
    <property type="term" value="F:hydrolase activity, acting on glycosyl bonds"/>
    <property type="evidence" value="ECO:0007669"/>
    <property type="project" value="UniProtKB-KW"/>
</dbReference>
<keyword evidence="7" id="KW-1185">Reference proteome</keyword>
<dbReference type="Gene3D" id="2.60.40.10">
    <property type="entry name" value="Immunoglobulins"/>
    <property type="match status" value="2"/>
</dbReference>
<evidence type="ECO:0000256" key="4">
    <source>
        <dbReference type="SAM" id="Phobius"/>
    </source>
</evidence>
<evidence type="ECO:0000256" key="2">
    <source>
        <dbReference type="ARBA" id="ARBA00023326"/>
    </source>
</evidence>
<keyword evidence="1" id="KW-0378">Hydrolase</keyword>
<dbReference type="SUPFAM" id="SSF63829">
    <property type="entry name" value="Calcium-dependent phosphotriesterase"/>
    <property type="match status" value="1"/>
</dbReference>
<dbReference type="CDD" id="cd00063">
    <property type="entry name" value="FN3"/>
    <property type="match status" value="1"/>
</dbReference>
<dbReference type="InterPro" id="IPR055354">
    <property type="entry name" value="DUF7507"/>
</dbReference>
<keyword evidence="4" id="KW-1133">Transmembrane helix</keyword>
<reference evidence="6 7" key="1">
    <citation type="submission" date="2015-01" db="EMBL/GenBank/DDBJ databases">
        <title>Draft genome sequence of Leucobacter komagatae strain VKM ST2845.</title>
        <authorList>
            <person name="Karlyshev A.V."/>
            <person name="Kudryashova E.B."/>
        </authorList>
    </citation>
    <scope>NUCLEOTIDE SEQUENCE [LARGE SCALE GENOMIC DNA]</scope>
    <source>
        <strain evidence="6 7">VKM ST2845</strain>
    </source>
</reference>
<feature type="transmembrane region" description="Helical" evidence="4">
    <location>
        <begin position="630"/>
        <end position="650"/>
    </location>
</feature>
<proteinExistence type="predicted"/>
<feature type="domain" description="Fibronectin type-III" evidence="5">
    <location>
        <begin position="391"/>
        <end position="489"/>
    </location>
</feature>
<dbReference type="Proteomes" id="UP000032120">
    <property type="component" value="Unassembled WGS sequence"/>
</dbReference>
<keyword evidence="2" id="KW-0624">Polysaccharide degradation</keyword>
<dbReference type="InterPro" id="IPR013783">
    <property type="entry name" value="Ig-like_fold"/>
</dbReference>
<evidence type="ECO:0000259" key="5">
    <source>
        <dbReference type="PROSITE" id="PS50853"/>
    </source>
</evidence>
<feature type="region of interest" description="Disordered" evidence="3">
    <location>
        <begin position="603"/>
        <end position="624"/>
    </location>
</feature>
<keyword evidence="1" id="KW-0326">Glycosidase</keyword>
<dbReference type="PROSITE" id="PS50853">
    <property type="entry name" value="FN3"/>
    <property type="match status" value="1"/>
</dbReference>
<dbReference type="InterPro" id="IPR003961">
    <property type="entry name" value="FN3_dom"/>
</dbReference>
<dbReference type="AlphaFoldDB" id="A0A0D0IRI3"/>
<dbReference type="GO" id="GO:0000272">
    <property type="term" value="P:polysaccharide catabolic process"/>
    <property type="evidence" value="ECO:0007669"/>
    <property type="project" value="UniProtKB-KW"/>
</dbReference>
<keyword evidence="4" id="KW-0812">Transmembrane</keyword>
<accession>A0A0D0IRI3</accession>
<name>A0A0D0IRI3_9MICO</name>
<feature type="compositionally biased region" description="Pro residues" evidence="3">
    <location>
        <begin position="606"/>
        <end position="619"/>
    </location>
</feature>
<gene>
    <name evidence="6" type="ORF">SD72_11885</name>
</gene>
<dbReference type="InterPro" id="IPR036116">
    <property type="entry name" value="FN3_sf"/>
</dbReference>
<dbReference type="RefSeq" id="WP_042544681.1">
    <property type="nucleotide sequence ID" value="NZ_JXSQ01000017.1"/>
</dbReference>
<dbReference type="Pfam" id="PF24346">
    <property type="entry name" value="DUF7507"/>
    <property type="match status" value="1"/>
</dbReference>
<protein>
    <recommendedName>
        <fullName evidence="5">Fibronectin type-III domain-containing protein</fullName>
    </recommendedName>
</protein>
<comment type="caution">
    <text evidence="6">The sequence shown here is derived from an EMBL/GenBank/DDBJ whole genome shotgun (WGS) entry which is preliminary data.</text>
</comment>
<dbReference type="EMBL" id="JXSQ01000017">
    <property type="protein sequence ID" value="KIP52028.1"/>
    <property type="molecule type" value="Genomic_DNA"/>
</dbReference>
<dbReference type="SMART" id="SM00060">
    <property type="entry name" value="FN3"/>
    <property type="match status" value="1"/>
</dbReference>
<evidence type="ECO:0000256" key="3">
    <source>
        <dbReference type="SAM" id="MobiDB-lite"/>
    </source>
</evidence>
<evidence type="ECO:0000256" key="1">
    <source>
        <dbReference type="ARBA" id="ARBA00023295"/>
    </source>
</evidence>
<organism evidence="6 7">
    <name type="scientific">Leucobacter komagatae</name>
    <dbReference type="NCBI Taxonomy" id="55969"/>
    <lineage>
        <taxon>Bacteria</taxon>
        <taxon>Bacillati</taxon>
        <taxon>Actinomycetota</taxon>
        <taxon>Actinomycetes</taxon>
        <taxon>Micrococcales</taxon>
        <taxon>Microbacteriaceae</taxon>
        <taxon>Leucobacter</taxon>
    </lineage>
</organism>
<dbReference type="Pfam" id="PF00041">
    <property type="entry name" value="fn3"/>
    <property type="match status" value="1"/>
</dbReference>
<sequence>MFLTTKISGLAAASLLASSVTLPIPQHELPAETADHAIAALPAGKATGSSQYGLIGENPAVDSATYGVTVDSDGAIWYTATGGSAHGVNVYRPGTFAPDGGDYRGNGDYAEGTGYLGSAWHDPIRFANRDSTIKNPAGGTEPWAEPRGIEALEGGGIAVNDTNGNVSVPPGTVFFFNDQQERIGSAGVAGDNACSTLAEGELAWGPYVAVRGDRLFAPYENCNVVSVFGVPGGEPLYRLTGEGQTVGQTANGPVPSGPGNLSHVYGVSTDGEAFYTSDLGDTRSPQAGMVQRWFIDDASESWTLDTDFGVDGALTFPGKRIYQTIVAPDSTLYVIPKTGNIEHYTSTGDHLGSVTTAGLPYDEARDLAITKEGWLVMTAKTGSSVRLLAESPSPVTGLSAEHGSQPGSIVLSWDEPEHRSGQAPLLDYVVEQSTDDGETWQIVQREASTEHSRTLTGLGGEAYSFRVTGYSEAGRGDSAVIEGVDPEPVESDISIELVGAAPAEIVEGNTVTWTATVTNTGNAPLSDVIVDFELGPGDFAENDLEGTLEAGESVTVTAASPITPEQLAAASAEASAYTIAVDVLGTSVVDAAEASVALTEHAVTTPAPPGGKTPEPAPAEPLARTGGGSLLEWLVLAAVLIAAGAAGMFARTRRLA</sequence>
<dbReference type="OrthoDB" id="4986608at2"/>